<dbReference type="Gene3D" id="3.30.1490.20">
    <property type="entry name" value="ATP-grasp fold, A domain"/>
    <property type="match status" value="1"/>
</dbReference>
<keyword evidence="11" id="KW-1185">Reference proteome</keyword>
<evidence type="ECO:0000256" key="3">
    <source>
        <dbReference type="ARBA" id="ARBA00022741"/>
    </source>
</evidence>
<dbReference type="InterPro" id="IPR011054">
    <property type="entry name" value="Rudment_hybrid_motif"/>
</dbReference>
<dbReference type="Gene3D" id="3.30.470.20">
    <property type="entry name" value="ATP-grasp fold, B domain"/>
    <property type="match status" value="1"/>
</dbReference>
<keyword evidence="3 6" id="KW-0547">Nucleotide-binding</keyword>
<dbReference type="PROSITE" id="PS50979">
    <property type="entry name" value="BC"/>
    <property type="match status" value="1"/>
</dbReference>
<dbReference type="SMART" id="SM00878">
    <property type="entry name" value="Biotin_carb_C"/>
    <property type="match status" value="1"/>
</dbReference>
<dbReference type="RefSeq" id="WP_405339820.1">
    <property type="nucleotide sequence ID" value="NZ_JBANFI010000005.1"/>
</dbReference>
<comment type="cofactor">
    <cofactor evidence="1">
        <name>biotin</name>
        <dbReference type="ChEBI" id="CHEBI:57586"/>
    </cofactor>
</comment>
<dbReference type="Proteomes" id="UP001621714">
    <property type="component" value="Unassembled WGS sequence"/>
</dbReference>
<dbReference type="InterPro" id="IPR011053">
    <property type="entry name" value="Single_hybrid_motif"/>
</dbReference>
<dbReference type="InterPro" id="IPR000089">
    <property type="entry name" value="Biotin_lipoyl"/>
</dbReference>
<dbReference type="InterPro" id="IPR005481">
    <property type="entry name" value="BC-like_N"/>
</dbReference>
<dbReference type="InterPro" id="IPR011764">
    <property type="entry name" value="Biotin_carboxylation_dom"/>
</dbReference>
<evidence type="ECO:0000256" key="1">
    <source>
        <dbReference type="ARBA" id="ARBA00001953"/>
    </source>
</evidence>
<comment type="caution">
    <text evidence="10">The sequence shown here is derived from an EMBL/GenBank/DDBJ whole genome shotgun (WGS) entry which is preliminary data.</text>
</comment>
<keyword evidence="2" id="KW-0436">Ligase</keyword>
<dbReference type="InterPro" id="IPR011761">
    <property type="entry name" value="ATP-grasp"/>
</dbReference>
<dbReference type="Pfam" id="PF02785">
    <property type="entry name" value="Biotin_carb_C"/>
    <property type="match status" value="1"/>
</dbReference>
<keyword evidence="5" id="KW-0092">Biotin</keyword>
<evidence type="ECO:0000256" key="4">
    <source>
        <dbReference type="ARBA" id="ARBA00022840"/>
    </source>
</evidence>
<dbReference type="PROSITE" id="PS50975">
    <property type="entry name" value="ATP_GRASP"/>
    <property type="match status" value="1"/>
</dbReference>
<dbReference type="InterPro" id="IPR013815">
    <property type="entry name" value="ATP_grasp_subdomain_1"/>
</dbReference>
<sequence length="692" mass="76176">MLAHQDLTLTKILIANRGEIACRIIRTAHQLGLSCVAVYSEADRDALHVKMADEAIAIGPAPARESYLRVDRILAAAKQTGAQAIHPGYGFLSENSELVAACQQAGLIFIGPPQAAIEAMGSKSAAKSIMEAAGVPLVPGYHGDQQEPEFLAAEAATIGYPVLLKAVAGGGGKGMRIVHQASEFVSALAAAQREARNAFGEDKMLVEKYLLQPRHVEVQVFCDQQGQGVYLFERDCSVQRRHQKIIEEAPAPHLSAELRQAMGEAALKAAQAIGYVGAGTVEFLLDARGEFFFMEMNTRLQVEHPITEMITGQDLVEWQLRIAIGQPLPLKQAELKIQGHAFEARIYAEDPEQDFLPATGCLSYLRQPAESRFVRVDTGVLEGDQISIYYDPMLAKLIVWGPDRQTALQRLIQALGEYRIAGLTTNIDFLQRLASSAPFHAGEVHTHFIEQHQALLFQPRAQAEDHTLALASLYALLRLAQERQQEAAGSLDPYSPWHAANGWRLNQPSQLPLRFALHDGSQMDIQAEQLSQHRPQWRLHWQEQQLLVEGRLEGDTLEVVINGHRQSVPFAALDTALTFFTADGILRCQWLRPDQQRHEYDEVANSLNAPMNGSIVTLLVAAGETVKKGEALMVMEAMKMEHTLHAPADGQVERFLYQAGDLVEQGAELVHFAASESAADAPASTQREETHP</sequence>
<feature type="domain" description="Lipoyl-binding" evidence="7">
    <location>
        <begin position="598"/>
        <end position="673"/>
    </location>
</feature>
<evidence type="ECO:0000313" key="10">
    <source>
        <dbReference type="EMBL" id="MFK7161279.1"/>
    </source>
</evidence>
<dbReference type="Pfam" id="PF02786">
    <property type="entry name" value="CPSase_L_D2"/>
    <property type="match status" value="1"/>
</dbReference>
<dbReference type="PANTHER" id="PTHR18866">
    <property type="entry name" value="CARBOXYLASE:PYRUVATE/ACETYL-COA/PROPIONYL-COA CARBOXYLASE"/>
    <property type="match status" value="1"/>
</dbReference>
<organism evidence="10 11">
    <name type="scientific">Marinospirillum alkalitolerans</name>
    <dbReference type="NCBI Taxonomy" id="3123374"/>
    <lineage>
        <taxon>Bacteria</taxon>
        <taxon>Pseudomonadati</taxon>
        <taxon>Pseudomonadota</taxon>
        <taxon>Gammaproteobacteria</taxon>
        <taxon>Oceanospirillales</taxon>
        <taxon>Oceanospirillaceae</taxon>
        <taxon>Marinospirillum</taxon>
    </lineage>
</organism>
<name>A0ABW8PYD2_9GAMM</name>
<keyword evidence="4 6" id="KW-0067">ATP-binding</keyword>
<proteinExistence type="predicted"/>
<reference evidence="10 11" key="1">
    <citation type="submission" date="2024-02" db="EMBL/GenBank/DDBJ databases">
        <title>Marinospirillum sp. MEB 164 isolated from Lonar lake sediment.</title>
        <authorList>
            <person name="Joshi A."/>
            <person name="Thite S."/>
        </authorList>
    </citation>
    <scope>NUCLEOTIDE SEQUENCE [LARGE SCALE GENOMIC DNA]</scope>
    <source>
        <strain evidence="10 11">MEB164</strain>
    </source>
</reference>
<dbReference type="SUPFAM" id="SSF52440">
    <property type="entry name" value="PreATP-grasp domain"/>
    <property type="match status" value="1"/>
</dbReference>
<evidence type="ECO:0000259" key="8">
    <source>
        <dbReference type="PROSITE" id="PS50975"/>
    </source>
</evidence>
<dbReference type="NCBIfam" id="NF006367">
    <property type="entry name" value="PRK08591.1"/>
    <property type="match status" value="1"/>
</dbReference>
<dbReference type="InterPro" id="IPR050856">
    <property type="entry name" value="Biotin_carboxylase_complex"/>
</dbReference>
<dbReference type="Pfam" id="PF00364">
    <property type="entry name" value="Biotin_lipoyl"/>
    <property type="match status" value="1"/>
</dbReference>
<protein>
    <submittedName>
        <fullName evidence="10">Acetyl/propionyl/methylcrotonyl-CoA carboxylase subunit alpha</fullName>
    </submittedName>
</protein>
<dbReference type="InterPro" id="IPR048429">
    <property type="entry name" value="MCC_alpha_BT"/>
</dbReference>
<evidence type="ECO:0000256" key="5">
    <source>
        <dbReference type="ARBA" id="ARBA00023267"/>
    </source>
</evidence>
<accession>A0ABW8PYD2</accession>
<dbReference type="PANTHER" id="PTHR18866:SF33">
    <property type="entry name" value="METHYLCROTONOYL-COA CARBOXYLASE SUBUNIT ALPHA, MITOCHONDRIAL-RELATED"/>
    <property type="match status" value="1"/>
</dbReference>
<dbReference type="PROSITE" id="PS00867">
    <property type="entry name" value="CPSASE_2"/>
    <property type="match status" value="1"/>
</dbReference>
<dbReference type="Gene3D" id="2.40.50.100">
    <property type="match status" value="1"/>
</dbReference>
<dbReference type="SUPFAM" id="SSF51230">
    <property type="entry name" value="Single hybrid motif"/>
    <property type="match status" value="1"/>
</dbReference>
<feature type="domain" description="Biotin carboxylation" evidence="9">
    <location>
        <begin position="8"/>
        <end position="454"/>
    </location>
</feature>
<evidence type="ECO:0000313" key="11">
    <source>
        <dbReference type="Proteomes" id="UP001621714"/>
    </source>
</evidence>
<dbReference type="EMBL" id="JBANFI010000005">
    <property type="protein sequence ID" value="MFK7161279.1"/>
    <property type="molecule type" value="Genomic_DNA"/>
</dbReference>
<dbReference type="InterPro" id="IPR016185">
    <property type="entry name" value="PreATP-grasp_dom_sf"/>
</dbReference>
<dbReference type="InterPro" id="IPR005482">
    <property type="entry name" value="Biotin_COase_C"/>
</dbReference>
<dbReference type="CDD" id="cd06850">
    <property type="entry name" value="biotinyl_domain"/>
    <property type="match status" value="1"/>
</dbReference>
<dbReference type="SUPFAM" id="SSF56059">
    <property type="entry name" value="Glutathione synthetase ATP-binding domain-like"/>
    <property type="match status" value="1"/>
</dbReference>
<dbReference type="InterPro" id="IPR005479">
    <property type="entry name" value="CPAse_ATP-bd"/>
</dbReference>
<dbReference type="Pfam" id="PF00289">
    <property type="entry name" value="Biotin_carb_N"/>
    <property type="match status" value="1"/>
</dbReference>
<dbReference type="PROSITE" id="PS00188">
    <property type="entry name" value="BIOTIN"/>
    <property type="match status" value="1"/>
</dbReference>
<evidence type="ECO:0000256" key="2">
    <source>
        <dbReference type="ARBA" id="ARBA00022598"/>
    </source>
</evidence>
<evidence type="ECO:0000259" key="7">
    <source>
        <dbReference type="PROSITE" id="PS50968"/>
    </source>
</evidence>
<dbReference type="InterPro" id="IPR001882">
    <property type="entry name" value="Biotin_BS"/>
</dbReference>
<evidence type="ECO:0000256" key="6">
    <source>
        <dbReference type="PROSITE-ProRule" id="PRU00409"/>
    </source>
</evidence>
<gene>
    <name evidence="10" type="ORF">V6U78_09550</name>
</gene>
<dbReference type="Gene3D" id="3.40.50.20">
    <property type="match status" value="1"/>
</dbReference>
<dbReference type="PROSITE" id="PS50968">
    <property type="entry name" value="BIOTINYL_LIPOYL"/>
    <property type="match status" value="1"/>
</dbReference>
<dbReference type="Pfam" id="PF21139">
    <property type="entry name" value="BT_MCC_alpha"/>
    <property type="match status" value="1"/>
</dbReference>
<evidence type="ECO:0000259" key="9">
    <source>
        <dbReference type="PROSITE" id="PS50979"/>
    </source>
</evidence>
<feature type="domain" description="ATP-grasp" evidence="8">
    <location>
        <begin position="127"/>
        <end position="324"/>
    </location>
</feature>
<dbReference type="SUPFAM" id="SSF51246">
    <property type="entry name" value="Rudiment single hybrid motif"/>
    <property type="match status" value="1"/>
</dbReference>
<dbReference type="Gene3D" id="3.30.700.40">
    <property type="match status" value="1"/>
</dbReference>